<name>A0A699YSN1_HAELA</name>
<protein>
    <recommendedName>
        <fullName evidence="4">TPR_REGION domain-containing protein</fullName>
    </recommendedName>
</protein>
<gene>
    <name evidence="2" type="ORF">HaLaN_06131</name>
</gene>
<dbReference type="PANTHER" id="PTHR37910:SF2">
    <property type="entry name" value="EXPRESSED PROTEIN"/>
    <property type="match status" value="1"/>
</dbReference>
<dbReference type="EMBL" id="BLLF01000344">
    <property type="protein sequence ID" value="GFH10758.1"/>
    <property type="molecule type" value="Genomic_DNA"/>
</dbReference>
<accession>A0A699YSN1</accession>
<dbReference type="Gene3D" id="1.25.40.10">
    <property type="entry name" value="Tetratricopeptide repeat domain"/>
    <property type="match status" value="1"/>
</dbReference>
<evidence type="ECO:0000256" key="1">
    <source>
        <dbReference type="SAM" id="MobiDB-lite"/>
    </source>
</evidence>
<dbReference type="InterPro" id="IPR011990">
    <property type="entry name" value="TPR-like_helical_dom_sf"/>
</dbReference>
<dbReference type="PANTHER" id="PTHR37910">
    <property type="entry name" value="EXPRESSED PROTEIN"/>
    <property type="match status" value="1"/>
</dbReference>
<sequence>MLVGEPPASDNDTNSRAVGVPPLSARGAARALADSTATRAEKALRLLASARSAVDQGRYEQALLTFSQVATEDADLALAAYARMGRALMLYQTGNTREALLALEDEEVSLRGAAEVHAALAALLWVEKPGLAFRAEQQWAVAREFDTRYSDVAWVAANKHWPPRALDALTQFLRLER</sequence>
<reference evidence="2 3" key="1">
    <citation type="submission" date="2020-02" db="EMBL/GenBank/DDBJ databases">
        <title>Draft genome sequence of Haematococcus lacustris strain NIES-144.</title>
        <authorList>
            <person name="Morimoto D."/>
            <person name="Nakagawa S."/>
            <person name="Yoshida T."/>
            <person name="Sawayama S."/>
        </authorList>
    </citation>
    <scope>NUCLEOTIDE SEQUENCE [LARGE SCALE GENOMIC DNA]</scope>
    <source>
        <strain evidence="2 3">NIES-144</strain>
    </source>
</reference>
<dbReference type="Proteomes" id="UP000485058">
    <property type="component" value="Unassembled WGS sequence"/>
</dbReference>
<evidence type="ECO:0008006" key="4">
    <source>
        <dbReference type="Google" id="ProtNLM"/>
    </source>
</evidence>
<evidence type="ECO:0000313" key="2">
    <source>
        <dbReference type="EMBL" id="GFH10758.1"/>
    </source>
</evidence>
<organism evidence="2 3">
    <name type="scientific">Haematococcus lacustris</name>
    <name type="common">Green alga</name>
    <name type="synonym">Haematococcus pluvialis</name>
    <dbReference type="NCBI Taxonomy" id="44745"/>
    <lineage>
        <taxon>Eukaryota</taxon>
        <taxon>Viridiplantae</taxon>
        <taxon>Chlorophyta</taxon>
        <taxon>core chlorophytes</taxon>
        <taxon>Chlorophyceae</taxon>
        <taxon>CS clade</taxon>
        <taxon>Chlamydomonadales</taxon>
        <taxon>Haematococcaceae</taxon>
        <taxon>Haematococcus</taxon>
    </lineage>
</organism>
<evidence type="ECO:0000313" key="3">
    <source>
        <dbReference type="Proteomes" id="UP000485058"/>
    </source>
</evidence>
<dbReference type="AlphaFoldDB" id="A0A699YSN1"/>
<comment type="caution">
    <text evidence="2">The sequence shown here is derived from an EMBL/GenBank/DDBJ whole genome shotgun (WGS) entry which is preliminary data.</text>
</comment>
<dbReference type="SUPFAM" id="SSF48452">
    <property type="entry name" value="TPR-like"/>
    <property type="match status" value="1"/>
</dbReference>
<proteinExistence type="predicted"/>
<keyword evidence="3" id="KW-1185">Reference proteome</keyword>
<feature type="region of interest" description="Disordered" evidence="1">
    <location>
        <begin position="1"/>
        <end position="20"/>
    </location>
</feature>